<keyword evidence="2" id="KW-1185">Reference proteome</keyword>
<dbReference type="RefSeq" id="XP_037166771.1">
    <property type="nucleotide sequence ID" value="XM_037306261.1"/>
</dbReference>
<dbReference type="AlphaFoldDB" id="A0A8H6FZ33"/>
<comment type="caution">
    <text evidence="1">The sequence shown here is derived from an EMBL/GenBank/DDBJ whole genome shotgun (WGS) entry which is preliminary data.</text>
</comment>
<gene>
    <name evidence="1" type="ORF">HO173_004337</name>
</gene>
<evidence type="ECO:0000313" key="1">
    <source>
        <dbReference type="EMBL" id="KAF6237447.1"/>
    </source>
</evidence>
<evidence type="ECO:0008006" key="3">
    <source>
        <dbReference type="Google" id="ProtNLM"/>
    </source>
</evidence>
<organism evidence="1 2">
    <name type="scientific">Letharia columbiana</name>
    <dbReference type="NCBI Taxonomy" id="112416"/>
    <lineage>
        <taxon>Eukaryota</taxon>
        <taxon>Fungi</taxon>
        <taxon>Dikarya</taxon>
        <taxon>Ascomycota</taxon>
        <taxon>Pezizomycotina</taxon>
        <taxon>Lecanoromycetes</taxon>
        <taxon>OSLEUM clade</taxon>
        <taxon>Lecanoromycetidae</taxon>
        <taxon>Lecanorales</taxon>
        <taxon>Lecanorineae</taxon>
        <taxon>Parmeliaceae</taxon>
        <taxon>Letharia</taxon>
    </lineage>
</organism>
<reference evidence="1 2" key="1">
    <citation type="journal article" date="2020" name="Genomics">
        <title>Complete, high-quality genomes from long-read metagenomic sequencing of two wolf lichen thalli reveals enigmatic genome architecture.</title>
        <authorList>
            <person name="McKenzie S.K."/>
            <person name="Walston R.F."/>
            <person name="Allen J.L."/>
        </authorList>
    </citation>
    <scope>NUCLEOTIDE SEQUENCE [LARGE SCALE GENOMIC DNA]</scope>
    <source>
        <strain evidence="1">WasteWater2</strain>
    </source>
</reference>
<protein>
    <recommendedName>
        <fullName evidence="3">WSC domain-containing protein</fullName>
    </recommendedName>
</protein>
<evidence type="ECO:0000313" key="2">
    <source>
        <dbReference type="Proteomes" id="UP000578531"/>
    </source>
</evidence>
<dbReference type="GeneID" id="59286002"/>
<dbReference type="Proteomes" id="UP000578531">
    <property type="component" value="Unassembled WGS sequence"/>
</dbReference>
<accession>A0A8H6FZ33</accession>
<dbReference type="EMBL" id="JACCJC010000014">
    <property type="protein sequence ID" value="KAF6237447.1"/>
    <property type="molecule type" value="Genomic_DNA"/>
</dbReference>
<name>A0A8H6FZ33_9LECA</name>
<proteinExistence type="predicted"/>
<sequence>MQRIQVIDRLLAFFKYVKTLSSLTTIGVRRPSPRSIINPSPRVSRLRSIPLYRPPYVACGTTTVVVTSTNSNGAITTFTTALTAKSDITTTNSLGFTVVATSTYVSIAIATTTPTLQTETSPACAQDNNTYYMAGGYAYEIHCGFDFYGSDFSGLQTDNLADCLLACSDYTSEAGLYGASGASSVAASSQSAGNDCCLKYGIHGIDDENPGIPSSSDLGPGNAYTGAFAGSTGAGKVNT</sequence>